<dbReference type="KEGG" id="hoh:Hoch_3852"/>
<dbReference type="InterPro" id="IPR007546">
    <property type="entry name" value="DUF503"/>
</dbReference>
<keyword evidence="3" id="KW-1185">Reference proteome</keyword>
<accession>D0LZ89</accession>
<evidence type="ECO:0000313" key="2">
    <source>
        <dbReference type="EMBL" id="ACY16351.1"/>
    </source>
</evidence>
<dbReference type="EMBL" id="CP001804">
    <property type="protein sequence ID" value="ACY16351.1"/>
    <property type="molecule type" value="Genomic_DNA"/>
</dbReference>
<gene>
    <name evidence="2" type="ordered locus">Hoch_3852</name>
</gene>
<dbReference type="Proteomes" id="UP000001880">
    <property type="component" value="Chromosome"/>
</dbReference>
<dbReference type="Pfam" id="PF04456">
    <property type="entry name" value="DUF503"/>
    <property type="match status" value="1"/>
</dbReference>
<organism evidence="2 3">
    <name type="scientific">Haliangium ochraceum (strain DSM 14365 / JCM 11303 / SMP-2)</name>
    <dbReference type="NCBI Taxonomy" id="502025"/>
    <lineage>
        <taxon>Bacteria</taxon>
        <taxon>Pseudomonadati</taxon>
        <taxon>Myxococcota</taxon>
        <taxon>Polyangia</taxon>
        <taxon>Haliangiales</taxon>
        <taxon>Kofleriaceae</taxon>
        <taxon>Haliangium</taxon>
    </lineage>
</organism>
<dbReference type="Gene3D" id="3.30.70.1120">
    <property type="entry name" value="TT1725-like"/>
    <property type="match status" value="1"/>
</dbReference>
<protein>
    <recommendedName>
        <fullName evidence="4">DUF503 domain-containing protein</fullName>
    </recommendedName>
</protein>
<feature type="compositionally biased region" description="Low complexity" evidence="1">
    <location>
        <begin position="106"/>
        <end position="117"/>
    </location>
</feature>
<proteinExistence type="predicted"/>
<dbReference type="RefSeq" id="WP_012828950.1">
    <property type="nucleotide sequence ID" value="NC_013440.1"/>
</dbReference>
<dbReference type="InterPro" id="IPR036746">
    <property type="entry name" value="TT1725-like_sf"/>
</dbReference>
<reference evidence="2 3" key="1">
    <citation type="journal article" date="2010" name="Stand. Genomic Sci.">
        <title>Complete genome sequence of Haliangium ochraceum type strain (SMP-2).</title>
        <authorList>
            <consortium name="US DOE Joint Genome Institute (JGI-PGF)"/>
            <person name="Ivanova N."/>
            <person name="Daum C."/>
            <person name="Lang E."/>
            <person name="Abt B."/>
            <person name="Kopitz M."/>
            <person name="Saunders E."/>
            <person name="Lapidus A."/>
            <person name="Lucas S."/>
            <person name="Glavina Del Rio T."/>
            <person name="Nolan M."/>
            <person name="Tice H."/>
            <person name="Copeland A."/>
            <person name="Cheng J.F."/>
            <person name="Chen F."/>
            <person name="Bruce D."/>
            <person name="Goodwin L."/>
            <person name="Pitluck S."/>
            <person name="Mavromatis K."/>
            <person name="Pati A."/>
            <person name="Mikhailova N."/>
            <person name="Chen A."/>
            <person name="Palaniappan K."/>
            <person name="Land M."/>
            <person name="Hauser L."/>
            <person name="Chang Y.J."/>
            <person name="Jeffries C.D."/>
            <person name="Detter J.C."/>
            <person name="Brettin T."/>
            <person name="Rohde M."/>
            <person name="Goker M."/>
            <person name="Bristow J."/>
            <person name="Markowitz V."/>
            <person name="Eisen J.A."/>
            <person name="Hugenholtz P."/>
            <person name="Kyrpides N.C."/>
            <person name="Klenk H.P."/>
        </authorList>
    </citation>
    <scope>NUCLEOTIDE SEQUENCE [LARGE SCALE GENOMIC DNA]</scope>
    <source>
        <strain evidence="3">DSM 14365 / CIP 107738 / JCM 11303 / AJ 13395 / SMP-2</strain>
    </source>
</reference>
<dbReference type="PANTHER" id="PTHR36441:SF1">
    <property type="entry name" value="DUF503 DOMAIN-CONTAINING PROTEIN"/>
    <property type="match status" value="1"/>
</dbReference>
<dbReference type="HOGENOM" id="CLU_1701811_0_0_7"/>
<evidence type="ECO:0008006" key="4">
    <source>
        <dbReference type="Google" id="ProtNLM"/>
    </source>
</evidence>
<dbReference type="AlphaFoldDB" id="D0LZ89"/>
<evidence type="ECO:0000256" key="1">
    <source>
        <dbReference type="SAM" id="MobiDB-lite"/>
    </source>
</evidence>
<dbReference type="PANTHER" id="PTHR36441">
    <property type="entry name" value="HYPOTHETICAL CYTOSOLIC PROTEIN"/>
    <property type="match status" value="1"/>
</dbReference>
<evidence type="ECO:0000313" key="3">
    <source>
        <dbReference type="Proteomes" id="UP000001880"/>
    </source>
</evidence>
<dbReference type="SUPFAM" id="SSF103007">
    <property type="entry name" value="Hypothetical protein TT1725"/>
    <property type="match status" value="1"/>
</dbReference>
<dbReference type="OrthoDB" id="9809023at2"/>
<dbReference type="STRING" id="502025.Hoch_3852"/>
<dbReference type="eggNOG" id="COG1550">
    <property type="taxonomic scope" value="Bacteria"/>
</dbReference>
<sequence length="154" mass="17293">MFVGVCRLTLLAPQCHSLKEKRSVLRKIKDRTRGRFHLGLTEVAAQDTWQRLVLGFSITGCERDRVEQRLDEVVRFIERMGLASTAEDERELVHFGPERFGAERFGAGPAHAEAGAADEWMPESWQQALRASEDERSADASEMSADASEDEGDD</sequence>
<name>D0LZ89_HALO1</name>
<feature type="region of interest" description="Disordered" evidence="1">
    <location>
        <begin position="104"/>
        <end position="154"/>
    </location>
</feature>